<evidence type="ECO:0000256" key="6">
    <source>
        <dbReference type="ARBA" id="ARBA00022989"/>
    </source>
</evidence>
<dbReference type="CDD" id="cd06582">
    <property type="entry name" value="TM_PBP1_LivH_like"/>
    <property type="match status" value="1"/>
</dbReference>
<keyword evidence="4 9" id="KW-0812">Transmembrane</keyword>
<evidence type="ECO:0000256" key="5">
    <source>
        <dbReference type="ARBA" id="ARBA00022970"/>
    </source>
</evidence>
<evidence type="ECO:0000313" key="11">
    <source>
        <dbReference type="Proteomes" id="UP000030661"/>
    </source>
</evidence>
<feature type="transmembrane region" description="Helical" evidence="9">
    <location>
        <begin position="100"/>
        <end position="121"/>
    </location>
</feature>
<dbReference type="PANTHER" id="PTHR11795">
    <property type="entry name" value="BRANCHED-CHAIN AMINO ACID TRANSPORT SYSTEM PERMEASE PROTEIN LIVH"/>
    <property type="match status" value="1"/>
</dbReference>
<sequence length="294" mass="32235">MEIIVEVVINGILMGSIYGLTALGLTLIFGVMKIINFAHGTYLMVAMYLVYGIVTFTGIDPYLTLIFVVPISFMLGYFSQVIFITPVLKAERDVREPIGVLLLTAGLWIFVNNFFLMLFGANFRSLATAYSGTTYELGNMMISRPLFYAFITSILTTVLLFIFLKKTRSGRAIRAVGQDREAASLMGINIYKIYNIAFGIGIAALGVAGVIIIPLFYLHPFAGDVFDIRAFVIVVLGGLGSVPGALLGGIIIGVIESVAGQYLTMTWATALIYIIFLFMLFLRPQGIFGFEKES</sequence>
<feature type="transmembrane region" description="Helical" evidence="9">
    <location>
        <begin position="146"/>
        <end position="164"/>
    </location>
</feature>
<feature type="transmembrane region" description="Helical" evidence="9">
    <location>
        <begin position="193"/>
        <end position="218"/>
    </location>
</feature>
<evidence type="ECO:0000256" key="4">
    <source>
        <dbReference type="ARBA" id="ARBA00022692"/>
    </source>
</evidence>
<keyword evidence="2" id="KW-0813">Transport</keyword>
<reference evidence="10" key="1">
    <citation type="journal article" date="2015" name="PeerJ">
        <title>First genomic representation of candidate bacterial phylum KSB3 points to enhanced environmental sensing as a trigger of wastewater bulking.</title>
        <authorList>
            <person name="Sekiguchi Y."/>
            <person name="Ohashi A."/>
            <person name="Parks D.H."/>
            <person name="Yamauchi T."/>
            <person name="Tyson G.W."/>
            <person name="Hugenholtz P."/>
        </authorList>
    </citation>
    <scope>NUCLEOTIDE SEQUENCE [LARGE SCALE GENOMIC DNA]</scope>
</reference>
<dbReference type="GO" id="GO:0006865">
    <property type="term" value="P:amino acid transport"/>
    <property type="evidence" value="ECO:0007669"/>
    <property type="project" value="UniProtKB-KW"/>
</dbReference>
<dbReference type="PANTHER" id="PTHR11795:SF445">
    <property type="entry name" value="AMINO ACID ABC TRANSPORTER PERMEASE PROTEIN"/>
    <property type="match status" value="1"/>
</dbReference>
<protein>
    <submittedName>
        <fullName evidence="10">ABC transporter permease protein</fullName>
    </submittedName>
</protein>
<dbReference type="InterPro" id="IPR001851">
    <property type="entry name" value="ABC_transp_permease"/>
</dbReference>
<feature type="transmembrane region" description="Helical" evidence="9">
    <location>
        <begin position="230"/>
        <end position="255"/>
    </location>
</feature>
<name>A0A081C7F4_VECG1</name>
<feature type="transmembrane region" description="Helical" evidence="9">
    <location>
        <begin position="12"/>
        <end position="35"/>
    </location>
</feature>
<keyword evidence="6 9" id="KW-1133">Transmembrane helix</keyword>
<evidence type="ECO:0000256" key="8">
    <source>
        <dbReference type="ARBA" id="ARBA00037998"/>
    </source>
</evidence>
<evidence type="ECO:0000256" key="2">
    <source>
        <dbReference type="ARBA" id="ARBA00022448"/>
    </source>
</evidence>
<dbReference type="eggNOG" id="COG0559">
    <property type="taxonomic scope" value="Bacteria"/>
</dbReference>
<dbReference type="GO" id="GO:0005886">
    <property type="term" value="C:plasma membrane"/>
    <property type="evidence" value="ECO:0007669"/>
    <property type="project" value="UniProtKB-SubCell"/>
</dbReference>
<evidence type="ECO:0000256" key="7">
    <source>
        <dbReference type="ARBA" id="ARBA00023136"/>
    </source>
</evidence>
<dbReference type="AlphaFoldDB" id="A0A081C7F4"/>
<evidence type="ECO:0000256" key="3">
    <source>
        <dbReference type="ARBA" id="ARBA00022475"/>
    </source>
</evidence>
<organism evidence="10">
    <name type="scientific">Vecturithrix granuli</name>
    <dbReference type="NCBI Taxonomy" id="1499967"/>
    <lineage>
        <taxon>Bacteria</taxon>
        <taxon>Candidatus Moduliflexota</taxon>
        <taxon>Candidatus Vecturitrichia</taxon>
        <taxon>Candidatus Vecturitrichales</taxon>
        <taxon>Candidatus Vecturitrichaceae</taxon>
        <taxon>Candidatus Vecturithrix</taxon>
    </lineage>
</organism>
<keyword evidence="3" id="KW-1003">Cell membrane</keyword>
<proteinExistence type="inferred from homology"/>
<dbReference type="EMBL" id="DF820473">
    <property type="protein sequence ID" value="GAK60509.1"/>
    <property type="molecule type" value="Genomic_DNA"/>
</dbReference>
<keyword evidence="11" id="KW-1185">Reference proteome</keyword>
<gene>
    <name evidence="10" type="ORF">U27_00406</name>
</gene>
<dbReference type="InterPro" id="IPR052157">
    <property type="entry name" value="BCAA_transport_permease"/>
</dbReference>
<dbReference type="HOGENOM" id="CLU_039929_2_0_0"/>
<feature type="transmembrane region" description="Helical" evidence="9">
    <location>
        <begin position="65"/>
        <end position="88"/>
    </location>
</feature>
<comment type="similarity">
    <text evidence="8">Belongs to the binding-protein-dependent transport system permease family. LivHM subfamily.</text>
</comment>
<dbReference type="Proteomes" id="UP000030661">
    <property type="component" value="Unassembled WGS sequence"/>
</dbReference>
<dbReference type="Pfam" id="PF02653">
    <property type="entry name" value="BPD_transp_2"/>
    <property type="match status" value="1"/>
</dbReference>
<feature type="transmembrane region" description="Helical" evidence="9">
    <location>
        <begin position="42"/>
        <end position="59"/>
    </location>
</feature>
<keyword evidence="5" id="KW-0029">Amino-acid transport</keyword>
<feature type="transmembrane region" description="Helical" evidence="9">
    <location>
        <begin position="262"/>
        <end position="282"/>
    </location>
</feature>
<comment type="subcellular location">
    <subcellularLocation>
        <location evidence="1">Cell membrane</location>
        <topology evidence="1">Multi-pass membrane protein</topology>
    </subcellularLocation>
</comment>
<dbReference type="STRING" id="1499967.U27_00406"/>
<evidence type="ECO:0000256" key="9">
    <source>
        <dbReference type="SAM" id="Phobius"/>
    </source>
</evidence>
<evidence type="ECO:0000313" key="10">
    <source>
        <dbReference type="EMBL" id="GAK60509.1"/>
    </source>
</evidence>
<accession>A0A081C7F4</accession>
<dbReference type="GO" id="GO:0022857">
    <property type="term" value="F:transmembrane transporter activity"/>
    <property type="evidence" value="ECO:0007669"/>
    <property type="project" value="InterPro"/>
</dbReference>
<keyword evidence="7 9" id="KW-0472">Membrane</keyword>
<evidence type="ECO:0000256" key="1">
    <source>
        <dbReference type="ARBA" id="ARBA00004651"/>
    </source>
</evidence>